<sequence length="60" mass="6056">MTTAQRLGLDGGSSGGGGGGYDGQNRQFGRDFIGGNVGMPSDAENITESLRRFMAADGSG</sequence>
<comment type="caution">
    <text evidence="2">The sequence shown here is derived from an EMBL/GenBank/DDBJ whole genome shotgun (WGS) entry which is preliminary data.</text>
</comment>
<protein>
    <submittedName>
        <fullName evidence="2">Uncharacterized protein</fullName>
    </submittedName>
</protein>
<gene>
    <name evidence="2" type="ORF">Bca52824_006076</name>
</gene>
<dbReference type="Proteomes" id="UP000886595">
    <property type="component" value="Unassembled WGS sequence"/>
</dbReference>
<evidence type="ECO:0000313" key="2">
    <source>
        <dbReference type="EMBL" id="KAG2334896.1"/>
    </source>
</evidence>
<accession>A0A8X7WSJ1</accession>
<proteinExistence type="predicted"/>
<reference evidence="2 3" key="1">
    <citation type="submission" date="2020-02" db="EMBL/GenBank/DDBJ databases">
        <authorList>
            <person name="Ma Q."/>
            <person name="Huang Y."/>
            <person name="Song X."/>
            <person name="Pei D."/>
        </authorList>
    </citation>
    <scope>NUCLEOTIDE SEQUENCE [LARGE SCALE GENOMIC DNA]</scope>
    <source>
        <strain evidence="2">Sxm20200214</strain>
        <tissue evidence="2">Leaf</tissue>
    </source>
</reference>
<evidence type="ECO:0000256" key="1">
    <source>
        <dbReference type="SAM" id="MobiDB-lite"/>
    </source>
</evidence>
<dbReference type="AlphaFoldDB" id="A0A8X7WSJ1"/>
<keyword evidence="3" id="KW-1185">Reference proteome</keyword>
<name>A0A8X7WSJ1_BRACI</name>
<feature type="region of interest" description="Disordered" evidence="1">
    <location>
        <begin position="1"/>
        <end position="41"/>
    </location>
</feature>
<feature type="compositionally biased region" description="Gly residues" evidence="1">
    <location>
        <begin position="9"/>
        <end position="22"/>
    </location>
</feature>
<dbReference type="EMBL" id="JAAMPC010000001">
    <property type="protein sequence ID" value="KAG2334896.1"/>
    <property type="molecule type" value="Genomic_DNA"/>
</dbReference>
<organism evidence="2 3">
    <name type="scientific">Brassica carinata</name>
    <name type="common">Ethiopian mustard</name>
    <name type="synonym">Abyssinian cabbage</name>
    <dbReference type="NCBI Taxonomy" id="52824"/>
    <lineage>
        <taxon>Eukaryota</taxon>
        <taxon>Viridiplantae</taxon>
        <taxon>Streptophyta</taxon>
        <taxon>Embryophyta</taxon>
        <taxon>Tracheophyta</taxon>
        <taxon>Spermatophyta</taxon>
        <taxon>Magnoliopsida</taxon>
        <taxon>eudicotyledons</taxon>
        <taxon>Gunneridae</taxon>
        <taxon>Pentapetalae</taxon>
        <taxon>rosids</taxon>
        <taxon>malvids</taxon>
        <taxon>Brassicales</taxon>
        <taxon>Brassicaceae</taxon>
        <taxon>Brassiceae</taxon>
        <taxon>Brassica</taxon>
    </lineage>
</organism>
<evidence type="ECO:0000313" key="3">
    <source>
        <dbReference type="Proteomes" id="UP000886595"/>
    </source>
</evidence>